<dbReference type="Proteomes" id="UP001500957">
    <property type="component" value="Unassembled WGS sequence"/>
</dbReference>
<dbReference type="Gene3D" id="1.20.910.10">
    <property type="entry name" value="Heme oxygenase-like"/>
    <property type="match status" value="1"/>
</dbReference>
<evidence type="ECO:0000313" key="1">
    <source>
        <dbReference type="EMBL" id="GAA0635339.1"/>
    </source>
</evidence>
<sequence>MTVTELPACPEAVGPPLPAARGSISAHMLDLICGRATGNRHAGAVGDADPFGDDLQLALYMAYELHYRGFAGVDDDREWDADVLALRTALERRFAGALREQISPSADVDAAIADLLAVDGEGGVSDFLARNGTRAQVREMLVHRSMYHLKEADPQAFVLPRLSGATKAGVAAVEFDEYGGGRAARMHAELFASLMRAFDLDARYGVYIDVVPGPMLAVVNFMSLCGLHRARRGALLGQLAAVEITSPPGSMRMVAAIRRAGGCEIAEEFYAEHVVADSVHEQVMRADVIGTLLEHEPHLAEDVVFGICAAGYLDTRLDEHLLSSWTAGRSSLLGPI</sequence>
<comment type="caution">
    <text evidence="1">The sequence shown here is derived from an EMBL/GenBank/DDBJ whole genome shotgun (WGS) entry which is preliminary data.</text>
</comment>
<proteinExistence type="predicted"/>
<evidence type="ECO:0000313" key="2">
    <source>
        <dbReference type="Proteomes" id="UP001500957"/>
    </source>
</evidence>
<gene>
    <name evidence="1" type="ORF">GCM10009547_44410</name>
</gene>
<dbReference type="RefSeq" id="WP_344608935.1">
    <property type="nucleotide sequence ID" value="NZ_BAAAHE010000048.1"/>
</dbReference>
<dbReference type="EMBL" id="BAAAHE010000048">
    <property type="protein sequence ID" value="GAA0635339.1"/>
    <property type="molecule type" value="Genomic_DNA"/>
</dbReference>
<name>A0ABN1HBE4_9ACTN</name>
<reference evidence="2" key="1">
    <citation type="journal article" date="2019" name="Int. J. Syst. Evol. Microbiol.">
        <title>The Global Catalogue of Microorganisms (GCM) 10K type strain sequencing project: providing services to taxonomists for standard genome sequencing and annotation.</title>
        <authorList>
            <consortium name="The Broad Institute Genomics Platform"/>
            <consortium name="The Broad Institute Genome Sequencing Center for Infectious Disease"/>
            <person name="Wu L."/>
            <person name="Ma J."/>
        </authorList>
    </citation>
    <scope>NUCLEOTIDE SEQUENCE [LARGE SCALE GENOMIC DNA]</scope>
    <source>
        <strain evidence="2">JCM 10671</strain>
    </source>
</reference>
<dbReference type="SMART" id="SM01236">
    <property type="entry name" value="Haem_oxygenase_2"/>
    <property type="match status" value="1"/>
</dbReference>
<accession>A0ABN1HBE4</accession>
<dbReference type="Pfam" id="PF14518">
    <property type="entry name" value="Haem_oxygenas_2"/>
    <property type="match status" value="1"/>
</dbReference>
<keyword evidence="2" id="KW-1185">Reference proteome</keyword>
<dbReference type="InterPro" id="IPR016084">
    <property type="entry name" value="Haem_Oase-like_multi-hlx"/>
</dbReference>
<organism evidence="1 2">
    <name type="scientific">Sporichthya brevicatena</name>
    <dbReference type="NCBI Taxonomy" id="171442"/>
    <lineage>
        <taxon>Bacteria</taxon>
        <taxon>Bacillati</taxon>
        <taxon>Actinomycetota</taxon>
        <taxon>Actinomycetes</taxon>
        <taxon>Sporichthyales</taxon>
        <taxon>Sporichthyaceae</taxon>
        <taxon>Sporichthya</taxon>
    </lineage>
</organism>
<protein>
    <submittedName>
        <fullName evidence="1">Iron-containing redox enzyme family protein</fullName>
    </submittedName>
</protein>